<dbReference type="GO" id="GO:0004540">
    <property type="term" value="F:RNA nuclease activity"/>
    <property type="evidence" value="ECO:0007669"/>
    <property type="project" value="InterPro"/>
</dbReference>
<evidence type="ECO:0000313" key="2">
    <source>
        <dbReference type="EMBL" id="OGI84114.1"/>
    </source>
</evidence>
<feature type="domain" description="NYN" evidence="1">
    <location>
        <begin position="9"/>
        <end position="132"/>
    </location>
</feature>
<dbReference type="STRING" id="1801766.A2997_01290"/>
<organism evidence="2 3">
    <name type="scientific">Candidatus Nomurabacteria bacterium RIFCSPLOWO2_01_FULL_36_10b</name>
    <dbReference type="NCBI Taxonomy" id="1801766"/>
    <lineage>
        <taxon>Bacteria</taxon>
        <taxon>Candidatus Nomuraibacteriota</taxon>
    </lineage>
</organism>
<proteinExistence type="predicted"/>
<dbReference type="AlphaFoldDB" id="A0A1F6WQM0"/>
<dbReference type="Gene3D" id="3.40.50.1010">
    <property type="entry name" value="5'-nuclease"/>
    <property type="match status" value="1"/>
</dbReference>
<evidence type="ECO:0000259" key="1">
    <source>
        <dbReference type="Pfam" id="PF01936"/>
    </source>
</evidence>
<dbReference type="InterPro" id="IPR021139">
    <property type="entry name" value="NYN"/>
</dbReference>
<dbReference type="Pfam" id="PF01936">
    <property type="entry name" value="NYN"/>
    <property type="match status" value="1"/>
</dbReference>
<dbReference type="PANTHER" id="PTHR35458">
    <property type="entry name" value="SLR0755 PROTEIN"/>
    <property type="match status" value="1"/>
</dbReference>
<name>A0A1F6WQM0_9BACT</name>
<reference evidence="2 3" key="1">
    <citation type="journal article" date="2016" name="Nat. Commun.">
        <title>Thousands of microbial genomes shed light on interconnected biogeochemical processes in an aquifer system.</title>
        <authorList>
            <person name="Anantharaman K."/>
            <person name="Brown C.T."/>
            <person name="Hug L.A."/>
            <person name="Sharon I."/>
            <person name="Castelle C.J."/>
            <person name="Probst A.J."/>
            <person name="Thomas B.C."/>
            <person name="Singh A."/>
            <person name="Wilkins M.J."/>
            <person name="Karaoz U."/>
            <person name="Brodie E.L."/>
            <person name="Williams K.H."/>
            <person name="Hubbard S.S."/>
            <person name="Banfield J.F."/>
        </authorList>
    </citation>
    <scope>NUCLEOTIDE SEQUENCE [LARGE SCALE GENOMIC DNA]</scope>
</reference>
<protein>
    <recommendedName>
        <fullName evidence="1">NYN domain-containing protein</fullName>
    </recommendedName>
</protein>
<dbReference type="Proteomes" id="UP000179448">
    <property type="component" value="Unassembled WGS sequence"/>
</dbReference>
<dbReference type="InterPro" id="IPR047140">
    <property type="entry name" value="LabA"/>
</dbReference>
<dbReference type="PANTHER" id="PTHR35458:SF2">
    <property type="entry name" value="SLR0755 PROTEIN"/>
    <property type="match status" value="1"/>
</dbReference>
<evidence type="ECO:0000313" key="3">
    <source>
        <dbReference type="Proteomes" id="UP000179448"/>
    </source>
</evidence>
<comment type="caution">
    <text evidence="2">The sequence shown here is derived from an EMBL/GenBank/DDBJ whole genome shotgun (WGS) entry which is preliminary data.</text>
</comment>
<dbReference type="EMBL" id="MFUQ01000003">
    <property type="protein sequence ID" value="OGI84114.1"/>
    <property type="molecule type" value="Genomic_DNA"/>
</dbReference>
<sequence>MKKTVMRNIYIDGANLHRAALELGFDIDYKKFRGWLRQKYNPSNIYIFLGYMRNHQNLYLYLERCNFILIFKETIAMNSEIKGNCDAELVLKVVSDFYKEVYSDVILITGDGDFACLAHFLKENNIPITILAPSIYKCSFLLRKIDIPITFLNDHYHKFSRIIEKEKTPNMDVSI</sequence>
<accession>A0A1F6WQM0</accession>
<gene>
    <name evidence="2" type="ORF">A2997_01290</name>
</gene>